<keyword evidence="7" id="KW-1185">Reference proteome</keyword>
<dbReference type="OrthoDB" id="9807055at2"/>
<dbReference type="GO" id="GO:0008234">
    <property type="term" value="F:cysteine-type peptidase activity"/>
    <property type="evidence" value="ECO:0007669"/>
    <property type="project" value="UniProtKB-KW"/>
</dbReference>
<dbReference type="PROSITE" id="PS51257">
    <property type="entry name" value="PROKAR_LIPOPROTEIN"/>
    <property type="match status" value="1"/>
</dbReference>
<accession>A0A4S3K1D6</accession>
<evidence type="ECO:0000256" key="2">
    <source>
        <dbReference type="ARBA" id="ARBA00022670"/>
    </source>
</evidence>
<comment type="caution">
    <text evidence="6">The sequence shown here is derived from an EMBL/GenBank/DDBJ whole genome shotgun (WGS) entry which is preliminary data.</text>
</comment>
<dbReference type="InterPro" id="IPR038765">
    <property type="entry name" value="Papain-like_cys_pep_sf"/>
</dbReference>
<proteinExistence type="inferred from homology"/>
<dbReference type="GO" id="GO:0006508">
    <property type="term" value="P:proteolysis"/>
    <property type="evidence" value="ECO:0007669"/>
    <property type="project" value="UniProtKB-KW"/>
</dbReference>
<keyword evidence="2" id="KW-0645">Protease</keyword>
<evidence type="ECO:0000313" key="7">
    <source>
        <dbReference type="Proteomes" id="UP000295341"/>
    </source>
</evidence>
<dbReference type="Proteomes" id="UP000295341">
    <property type="component" value="Unassembled WGS sequence"/>
</dbReference>
<organism evidence="6 7">
    <name type="scientific">Panacagrimonas perspica</name>
    <dbReference type="NCBI Taxonomy" id="381431"/>
    <lineage>
        <taxon>Bacteria</taxon>
        <taxon>Pseudomonadati</taxon>
        <taxon>Pseudomonadota</taxon>
        <taxon>Gammaproteobacteria</taxon>
        <taxon>Nevskiales</taxon>
        <taxon>Nevskiaceae</taxon>
        <taxon>Panacagrimonas</taxon>
    </lineage>
</organism>
<dbReference type="SUPFAM" id="SSF54001">
    <property type="entry name" value="Cysteine proteinases"/>
    <property type="match status" value="1"/>
</dbReference>
<dbReference type="InterPro" id="IPR000064">
    <property type="entry name" value="NLP_P60_dom"/>
</dbReference>
<dbReference type="InterPro" id="IPR051202">
    <property type="entry name" value="Peptidase_C40"/>
</dbReference>
<dbReference type="PANTHER" id="PTHR47053:SF1">
    <property type="entry name" value="MUREIN DD-ENDOPEPTIDASE MEPH-RELATED"/>
    <property type="match status" value="1"/>
</dbReference>
<dbReference type="AlphaFoldDB" id="A0A4S3K1D6"/>
<evidence type="ECO:0000259" key="5">
    <source>
        <dbReference type="PROSITE" id="PS51935"/>
    </source>
</evidence>
<comment type="similarity">
    <text evidence="1">Belongs to the peptidase C40 family.</text>
</comment>
<dbReference type="Pfam" id="PF00877">
    <property type="entry name" value="NLPC_P60"/>
    <property type="match status" value="1"/>
</dbReference>
<keyword evidence="4" id="KW-0788">Thiol protease</keyword>
<protein>
    <submittedName>
        <fullName evidence="6">NlpC/P60 family protein</fullName>
    </submittedName>
</protein>
<dbReference type="RefSeq" id="WP_133879723.1">
    <property type="nucleotide sequence ID" value="NZ_MWIN01000022.1"/>
</dbReference>
<name>A0A4S3K1D6_9GAMM</name>
<reference evidence="6 7" key="1">
    <citation type="submission" date="2019-03" db="EMBL/GenBank/DDBJ databases">
        <title>Genomic Encyclopedia of Type Strains, Phase IV (KMG-IV): sequencing the most valuable type-strain genomes for metagenomic binning, comparative biology and taxonomic classification.</title>
        <authorList>
            <person name="Goeker M."/>
        </authorList>
    </citation>
    <scope>NUCLEOTIDE SEQUENCE [LARGE SCALE GENOMIC DNA]</scope>
    <source>
        <strain evidence="6 7">DSM 26377</strain>
    </source>
</reference>
<evidence type="ECO:0000256" key="4">
    <source>
        <dbReference type="ARBA" id="ARBA00022807"/>
    </source>
</evidence>
<dbReference type="PROSITE" id="PS51935">
    <property type="entry name" value="NLPC_P60"/>
    <property type="match status" value="1"/>
</dbReference>
<evidence type="ECO:0000256" key="1">
    <source>
        <dbReference type="ARBA" id="ARBA00007074"/>
    </source>
</evidence>
<dbReference type="EMBL" id="SOBT01000008">
    <property type="protein sequence ID" value="TDU31108.1"/>
    <property type="molecule type" value="Genomic_DNA"/>
</dbReference>
<feature type="domain" description="NlpC/P60" evidence="5">
    <location>
        <begin position="31"/>
        <end position="153"/>
    </location>
</feature>
<evidence type="ECO:0000313" key="6">
    <source>
        <dbReference type="EMBL" id="TDU31108.1"/>
    </source>
</evidence>
<evidence type="ECO:0000256" key="3">
    <source>
        <dbReference type="ARBA" id="ARBA00022801"/>
    </source>
</evidence>
<sequence>MRALPGFILLAFVASLLAGCFSSYKPTPEGQALRRGIVLDALGQIGRPYRYGGATPDGFDCSGLVQYVYAQQGVKIPRTTREQHKSGEEIDLDDAEPGDLIFYSFNSWGIDHVAIYLGDGQAVHAPSSGRQVIVAPVGNRWWMDRYVDTVRVIR</sequence>
<dbReference type="PANTHER" id="PTHR47053">
    <property type="entry name" value="MUREIN DD-ENDOPEPTIDASE MEPH-RELATED"/>
    <property type="match status" value="1"/>
</dbReference>
<dbReference type="Gene3D" id="3.90.1720.10">
    <property type="entry name" value="endopeptidase domain like (from Nostoc punctiforme)"/>
    <property type="match status" value="1"/>
</dbReference>
<gene>
    <name evidence="6" type="ORF">DFR24_0467</name>
</gene>
<keyword evidence="3" id="KW-0378">Hydrolase</keyword>